<dbReference type="Gene3D" id="3.10.20.30">
    <property type="match status" value="1"/>
</dbReference>
<organism evidence="1 2">
    <name type="scientific">Klebsiella michiganensis</name>
    <dbReference type="NCBI Taxonomy" id="1134687"/>
    <lineage>
        <taxon>Bacteria</taxon>
        <taxon>Pseudomonadati</taxon>
        <taxon>Pseudomonadota</taxon>
        <taxon>Gammaproteobacteria</taxon>
        <taxon>Enterobacterales</taxon>
        <taxon>Enterobacteriaceae</taxon>
        <taxon>Klebsiella/Raoultella group</taxon>
        <taxon>Klebsiella</taxon>
    </lineage>
</organism>
<dbReference type="EMBL" id="UGMS01000003">
    <property type="protein sequence ID" value="STW78953.1"/>
    <property type="molecule type" value="Genomic_DNA"/>
</dbReference>
<protein>
    <submittedName>
        <fullName evidence="1">Xanthine dehydrogenase iron-sulfur subunit</fullName>
    </submittedName>
</protein>
<evidence type="ECO:0000313" key="1">
    <source>
        <dbReference type="EMBL" id="STW78953.1"/>
    </source>
</evidence>
<sequence>MNHIELKVNGIRIARDVKDNVRLIDFLREELKLTGTQRGLLGGRVRSLHPVIMDGKSVCSACCWPPSAAGPGGHYRRSAASRSGR</sequence>
<dbReference type="AlphaFoldDB" id="A0A7H4PKN0"/>
<gene>
    <name evidence="1" type="ORF">NCTC11685_06271</name>
</gene>
<accession>A0A7H4PKN0</accession>
<comment type="caution">
    <text evidence="1">The sequence shown here is derived from an EMBL/GenBank/DDBJ whole genome shotgun (WGS) entry which is preliminary data.</text>
</comment>
<dbReference type="InterPro" id="IPR012675">
    <property type="entry name" value="Beta-grasp_dom_sf"/>
</dbReference>
<proteinExistence type="predicted"/>
<name>A0A7H4PKN0_9ENTR</name>
<dbReference type="Proteomes" id="UP000254863">
    <property type="component" value="Unassembled WGS sequence"/>
</dbReference>
<evidence type="ECO:0000313" key="2">
    <source>
        <dbReference type="Proteomes" id="UP000254863"/>
    </source>
</evidence>
<reference evidence="1 2" key="1">
    <citation type="submission" date="2018-06" db="EMBL/GenBank/DDBJ databases">
        <authorList>
            <consortium name="Pathogen Informatics"/>
            <person name="Doyle S."/>
        </authorList>
    </citation>
    <scope>NUCLEOTIDE SEQUENCE [LARGE SCALE GENOMIC DNA]</scope>
    <source>
        <strain evidence="1 2">NCTC11685</strain>
    </source>
</reference>